<dbReference type="CDD" id="cd03676">
    <property type="entry name" value="NUDIX_Tnr3_like"/>
    <property type="match status" value="1"/>
</dbReference>
<dbReference type="InterPro" id="IPR020084">
    <property type="entry name" value="NUDIX_hydrolase_CS"/>
</dbReference>
<dbReference type="GO" id="GO:0044715">
    <property type="term" value="F:8-oxo-dGDP phosphatase activity"/>
    <property type="evidence" value="ECO:0007669"/>
    <property type="project" value="UniProtKB-ARBA"/>
</dbReference>
<feature type="region of interest" description="Disordered" evidence="6">
    <location>
        <begin position="494"/>
        <end position="513"/>
    </location>
</feature>
<dbReference type="PROSITE" id="PS01238">
    <property type="entry name" value="GDA1_CD39_NTPASE"/>
    <property type="match status" value="1"/>
</dbReference>
<dbReference type="InterPro" id="IPR015797">
    <property type="entry name" value="NUDIX_hydrolase-like_dom_sf"/>
</dbReference>
<comment type="similarity">
    <text evidence="1 5">Belongs to the GDA1/CD39 NTPase family.</text>
</comment>
<dbReference type="AlphaFoldDB" id="A0A0G4M0L6"/>
<dbReference type="GO" id="GO:0016020">
    <property type="term" value="C:membrane"/>
    <property type="evidence" value="ECO:0007669"/>
    <property type="project" value="TreeGrafter"/>
</dbReference>
<dbReference type="GO" id="GO:0005794">
    <property type="term" value="C:Golgi apparatus"/>
    <property type="evidence" value="ECO:0007669"/>
    <property type="project" value="TreeGrafter"/>
</dbReference>
<reference evidence="8 9" key="1">
    <citation type="submission" date="2015-05" db="EMBL/GenBank/DDBJ databases">
        <authorList>
            <person name="Wang D.B."/>
            <person name="Wang M."/>
        </authorList>
    </citation>
    <scope>NUCLEOTIDE SEQUENCE [LARGE SCALE GENOMIC DNA]</scope>
    <source>
        <strain evidence="8">VL1</strain>
    </source>
</reference>
<dbReference type="Gene3D" id="3.30.420.40">
    <property type="match status" value="1"/>
</dbReference>
<dbReference type="Pfam" id="PF15916">
    <property type="entry name" value="DUF4743"/>
    <property type="match status" value="1"/>
</dbReference>
<dbReference type="InterPro" id="IPR031804">
    <property type="entry name" value="DUF4743"/>
</dbReference>
<dbReference type="FunFam" id="3.90.79.10:FF:000019">
    <property type="entry name" value="Thiamin pyrophosphokinase, putative"/>
    <property type="match status" value="1"/>
</dbReference>
<dbReference type="GO" id="GO:0004382">
    <property type="term" value="F:GDP phosphatase activity"/>
    <property type="evidence" value="ECO:0007669"/>
    <property type="project" value="TreeGrafter"/>
</dbReference>
<evidence type="ECO:0000313" key="8">
    <source>
        <dbReference type="EMBL" id="CRK27821.1"/>
    </source>
</evidence>
<dbReference type="Gene3D" id="3.90.79.10">
    <property type="entry name" value="Nucleoside Triphosphate Pyrophosphohydrolase"/>
    <property type="match status" value="1"/>
</dbReference>
<sequence>MGKKSNYGIIFDAGSSGTRLYVYKWKEHAEAVQDATKEELRRLPKIKLETSEKIHPGVSSFADKPEDIGPEHLKALVELALAEVPASKVAETPIYLMATAGMRLLPKTKQQELLQSMCTYLRDNTDFSLPDCNTNIQVISGETEGLYGWLGTNYLLGGFDEPQNHQHGQGHHTYGFLDMGGASAQIAFAPNSTEAKKHSNDLKLVRLRTMDGTVSEHKVFTATWLGYGANQARERYVDRLQELYDKSSNLEVPDPCMPKGLRTTPDGDPLTDKQAKKELTLVGTGLFQECLANTEPLLGKDAPCLDDPCLLNGQHVPSIDFSINHFVGVSEYWHTTHGVFGGKHKAYDLATYQQNVVEFCSRDWVDIASDLEARKKTLEEKARNAQEACFKASWLINVLYEGIGIPRPGLEHEPLPGLNVSDGVIDDAKDRGFLDPFRPVNKIDGIEVSWTLGKMILYAAGQVPPPDDTEDLPVGFGSNVPEAKDFEPAGSQYAPIREGNGRQNNNGGPIGKGYVPPDVLARLEETPSDVRGDIDVDHARRTVYAFQGTTEPERSAVIAALMNYWRSQDAFPVLRGWRDELWPIYANDGELLYNMERSATGLFGVTRYGVHLNAFVRCAEASHGIKMWIARRSPTKSTFPGMLDNTAAGGLMTGEDPFECIIREANEEADLAEDVVRGQTLAAGGVTYTYITHEEAGQAGLIYPEVQWIYDLELQSNVVPRPKDGEVAGFELCGIEEVQHQLAHGKFKPNCALVVIDFLIRHGILTRDNEPDFDEIKLRLHRELPFPGPHKFESFPN</sequence>
<dbReference type="Pfam" id="PF00293">
    <property type="entry name" value="NUDIX"/>
    <property type="match status" value="1"/>
</dbReference>
<proteinExistence type="inferred from homology"/>
<organism evidence="8 9">
    <name type="scientific">Verticillium longisporum</name>
    <name type="common">Verticillium dahliae var. longisporum</name>
    <dbReference type="NCBI Taxonomy" id="100787"/>
    <lineage>
        <taxon>Eukaryota</taxon>
        <taxon>Fungi</taxon>
        <taxon>Dikarya</taxon>
        <taxon>Ascomycota</taxon>
        <taxon>Pezizomycotina</taxon>
        <taxon>Sordariomycetes</taxon>
        <taxon>Hypocreomycetidae</taxon>
        <taxon>Glomerellales</taxon>
        <taxon>Plectosphaerellaceae</taxon>
        <taxon>Verticillium</taxon>
    </lineage>
</organism>
<keyword evidence="4" id="KW-0067">ATP-binding</keyword>
<evidence type="ECO:0000256" key="1">
    <source>
        <dbReference type="ARBA" id="ARBA00009283"/>
    </source>
</evidence>
<accession>A0A0G4M0L6</accession>
<dbReference type="Proteomes" id="UP000044602">
    <property type="component" value="Unassembled WGS sequence"/>
</dbReference>
<dbReference type="GO" id="GO:0045134">
    <property type="term" value="F:UDP phosphatase activity"/>
    <property type="evidence" value="ECO:0007669"/>
    <property type="project" value="TreeGrafter"/>
</dbReference>
<dbReference type="PANTHER" id="PTHR11782:SF121">
    <property type="entry name" value="NUCLEOSIDE-DIPHOSPHATASE MIG-23"/>
    <property type="match status" value="1"/>
</dbReference>
<dbReference type="GO" id="GO:0046036">
    <property type="term" value="P:CTP metabolic process"/>
    <property type="evidence" value="ECO:0007669"/>
    <property type="project" value="TreeGrafter"/>
</dbReference>
<keyword evidence="9" id="KW-1185">Reference proteome</keyword>
<evidence type="ECO:0000256" key="6">
    <source>
        <dbReference type="SAM" id="MobiDB-lite"/>
    </source>
</evidence>
<dbReference type="GO" id="GO:0006256">
    <property type="term" value="P:UDP catabolic process"/>
    <property type="evidence" value="ECO:0007669"/>
    <property type="project" value="TreeGrafter"/>
</dbReference>
<dbReference type="InterPro" id="IPR000407">
    <property type="entry name" value="GDA1_CD39_NTPase"/>
</dbReference>
<gene>
    <name evidence="8" type="ORF">BN1708_004484</name>
</gene>
<dbReference type="Pfam" id="PF01150">
    <property type="entry name" value="GDA1_CD39"/>
    <property type="match status" value="1"/>
</dbReference>
<dbReference type="EMBL" id="CVQH01020529">
    <property type="protein sequence ID" value="CRK27821.1"/>
    <property type="molecule type" value="Genomic_DNA"/>
</dbReference>
<dbReference type="SUPFAM" id="SSF55811">
    <property type="entry name" value="Nudix"/>
    <property type="match status" value="1"/>
</dbReference>
<protein>
    <recommendedName>
        <fullName evidence="7">Nudix hydrolase domain-containing protein</fullName>
    </recommendedName>
</protein>
<evidence type="ECO:0000256" key="2">
    <source>
        <dbReference type="ARBA" id="ARBA00022801"/>
    </source>
</evidence>
<keyword evidence="2 5" id="KW-0378">Hydrolase</keyword>
<feature type="binding site" evidence="4">
    <location>
        <begin position="181"/>
        <end position="185"/>
    </location>
    <ligand>
        <name>ATP</name>
        <dbReference type="ChEBI" id="CHEBI:30616"/>
    </ligand>
</feature>
<dbReference type="GO" id="GO:0005524">
    <property type="term" value="F:ATP binding"/>
    <property type="evidence" value="ECO:0007669"/>
    <property type="project" value="UniProtKB-KW"/>
</dbReference>
<feature type="domain" description="Nudix hydrolase" evidence="7">
    <location>
        <begin position="595"/>
        <end position="755"/>
    </location>
</feature>
<dbReference type="PANTHER" id="PTHR11782">
    <property type="entry name" value="ADENOSINE/GUANOSINE DIPHOSPHATASE"/>
    <property type="match status" value="1"/>
</dbReference>
<dbReference type="InterPro" id="IPR000086">
    <property type="entry name" value="NUDIX_hydrolase_dom"/>
</dbReference>
<evidence type="ECO:0000256" key="4">
    <source>
        <dbReference type="PIRSR" id="PIRSR600407-2"/>
    </source>
</evidence>
<dbReference type="Gene3D" id="3.30.420.150">
    <property type="entry name" value="Exopolyphosphatase. Domain 2"/>
    <property type="match status" value="1"/>
</dbReference>
<dbReference type="CDD" id="cd24039">
    <property type="entry name" value="ASKHA_NBD_YND1-like"/>
    <property type="match status" value="1"/>
</dbReference>
<dbReference type="GO" id="GO:0017111">
    <property type="term" value="F:ribonucleoside triphosphate phosphatase activity"/>
    <property type="evidence" value="ECO:0007669"/>
    <property type="project" value="TreeGrafter"/>
</dbReference>
<evidence type="ECO:0000256" key="5">
    <source>
        <dbReference type="RuleBase" id="RU003833"/>
    </source>
</evidence>
<keyword evidence="4" id="KW-0547">Nucleotide-binding</keyword>
<dbReference type="PROSITE" id="PS00893">
    <property type="entry name" value="NUDIX_BOX"/>
    <property type="match status" value="1"/>
</dbReference>
<name>A0A0G4M0L6_VERLO</name>
<evidence type="ECO:0000259" key="7">
    <source>
        <dbReference type="PROSITE" id="PS51462"/>
    </source>
</evidence>
<evidence type="ECO:0000256" key="3">
    <source>
        <dbReference type="PIRSR" id="PIRSR600407-1"/>
    </source>
</evidence>
<evidence type="ECO:0000313" key="9">
    <source>
        <dbReference type="Proteomes" id="UP000044602"/>
    </source>
</evidence>
<dbReference type="PROSITE" id="PS51462">
    <property type="entry name" value="NUDIX"/>
    <property type="match status" value="1"/>
</dbReference>
<dbReference type="STRING" id="100787.A0A0G4M0L6"/>
<feature type="active site" description="Proton acceptor" evidence="3">
    <location>
        <position position="144"/>
    </location>
</feature>